<keyword evidence="4" id="KW-1185">Reference proteome</keyword>
<evidence type="ECO:0000256" key="1">
    <source>
        <dbReference type="SAM" id="MobiDB-lite"/>
    </source>
</evidence>
<proteinExistence type="predicted"/>
<protein>
    <submittedName>
        <fullName evidence="3">Uncharacterized protein</fullName>
    </submittedName>
</protein>
<keyword evidence="2" id="KW-0732">Signal</keyword>
<evidence type="ECO:0000313" key="4">
    <source>
        <dbReference type="Proteomes" id="UP000320582"/>
    </source>
</evidence>
<reference evidence="3 4" key="1">
    <citation type="submission" date="2019-06" db="EMBL/GenBank/DDBJ databases">
        <title>Genomic Encyclopedia of Archaeal and Bacterial Type Strains, Phase II (KMG-II): from individual species to whole genera.</title>
        <authorList>
            <person name="Goeker M."/>
        </authorList>
    </citation>
    <scope>NUCLEOTIDE SEQUENCE [LARGE SCALE GENOMIC DNA]</scope>
    <source>
        <strain evidence="3 4">DSM 18423</strain>
    </source>
</reference>
<organism evidence="3 4">
    <name type="scientific">Roseinatronobacter monicus</name>
    <dbReference type="NCBI Taxonomy" id="393481"/>
    <lineage>
        <taxon>Bacteria</taxon>
        <taxon>Pseudomonadati</taxon>
        <taxon>Pseudomonadota</taxon>
        <taxon>Alphaproteobacteria</taxon>
        <taxon>Rhodobacterales</taxon>
        <taxon>Paracoccaceae</taxon>
        <taxon>Roseinatronobacter</taxon>
    </lineage>
</organism>
<accession>A0A543K5N5</accession>
<gene>
    <name evidence="3" type="ORF">BD293_3777</name>
</gene>
<dbReference type="RefSeq" id="WP_142084852.1">
    <property type="nucleotide sequence ID" value="NZ_VFPT01000002.1"/>
</dbReference>
<feature type="signal peptide" evidence="2">
    <location>
        <begin position="1"/>
        <end position="28"/>
    </location>
</feature>
<dbReference type="AlphaFoldDB" id="A0A543K5N5"/>
<name>A0A543K5N5_9RHOB</name>
<feature type="chain" id="PRO_5022203576" evidence="2">
    <location>
        <begin position="29"/>
        <end position="428"/>
    </location>
</feature>
<comment type="caution">
    <text evidence="3">The sequence shown here is derived from an EMBL/GenBank/DDBJ whole genome shotgun (WGS) entry which is preliminary data.</text>
</comment>
<evidence type="ECO:0000256" key="2">
    <source>
        <dbReference type="SAM" id="SignalP"/>
    </source>
</evidence>
<evidence type="ECO:0000313" key="3">
    <source>
        <dbReference type="EMBL" id="TQM90398.1"/>
    </source>
</evidence>
<sequence length="428" mass="48824">MLTRLKIDHLLRGLALSTCLWAAPSAHADTPLRLDLDLSFEENVNLFFDAMERGDPTDPDDLFYLASNLVSPVRAREMHDVEIPRAFRLRTIYADQIAQRFADYAAEPENKKRAIYYSYHSRFGGGSLWDRDADGLSDQRSICQIFMQAINPTYQHEDERSCLVTQRDLVIAELPELPEEPFSTLLRADIHAYLFFLNDHARFTGRIYTYDRGSEPPPDEWFENVAPERVKTAFDVWRAWHYDDSFWSWLRTQPIPPEALQDAMALSDLCISLMQVMDKTQLSETADYICGLLNYEMDMDVATELLGQIPPEAFEDIPGAQLMHGALAMCSDVEPRPRRSFQPEETVSLARGRCTGVVLHTLESSRRCRPPLSLTPESGYYLSELFASCEVADLLSIADRNQVSRRTGPRPPLAEQHNPFAAPPQRTD</sequence>
<feature type="region of interest" description="Disordered" evidence="1">
    <location>
        <begin position="402"/>
        <end position="428"/>
    </location>
</feature>
<dbReference type="Proteomes" id="UP000320582">
    <property type="component" value="Unassembled WGS sequence"/>
</dbReference>
<dbReference type="EMBL" id="VFPT01000002">
    <property type="protein sequence ID" value="TQM90398.1"/>
    <property type="molecule type" value="Genomic_DNA"/>
</dbReference>